<accession>A0A6G0WPT1</accession>
<evidence type="ECO:0000256" key="1">
    <source>
        <dbReference type="SAM" id="MobiDB-lite"/>
    </source>
</evidence>
<feature type="compositionally biased region" description="Basic and acidic residues" evidence="1">
    <location>
        <begin position="30"/>
        <end position="58"/>
    </location>
</feature>
<evidence type="ECO:0000313" key="4">
    <source>
        <dbReference type="Proteomes" id="UP000481153"/>
    </source>
</evidence>
<dbReference type="Proteomes" id="UP000481153">
    <property type="component" value="Unassembled WGS sequence"/>
</dbReference>
<dbReference type="EMBL" id="VJMJ01000164">
    <property type="protein sequence ID" value="KAF0729426.1"/>
    <property type="molecule type" value="Genomic_DNA"/>
</dbReference>
<feature type="transmembrane region" description="Helical" evidence="2">
    <location>
        <begin position="245"/>
        <end position="263"/>
    </location>
</feature>
<evidence type="ECO:0000256" key="2">
    <source>
        <dbReference type="SAM" id="Phobius"/>
    </source>
</evidence>
<evidence type="ECO:0008006" key="5">
    <source>
        <dbReference type="Google" id="ProtNLM"/>
    </source>
</evidence>
<dbReference type="VEuPathDB" id="FungiDB:AeMF1_008916"/>
<name>A0A6G0WPT1_9STRA</name>
<feature type="compositionally biased region" description="Basic and acidic residues" evidence="1">
    <location>
        <begin position="70"/>
        <end position="93"/>
    </location>
</feature>
<proteinExistence type="predicted"/>
<keyword evidence="2" id="KW-0812">Transmembrane</keyword>
<comment type="caution">
    <text evidence="3">The sequence shown here is derived from an EMBL/GenBank/DDBJ whole genome shotgun (WGS) entry which is preliminary data.</text>
</comment>
<protein>
    <recommendedName>
        <fullName evidence="5">Transmembrane protein</fullName>
    </recommendedName>
</protein>
<feature type="transmembrane region" description="Helical" evidence="2">
    <location>
        <begin position="307"/>
        <end position="324"/>
    </location>
</feature>
<keyword evidence="2" id="KW-1133">Transmembrane helix</keyword>
<evidence type="ECO:0000313" key="3">
    <source>
        <dbReference type="EMBL" id="KAF0729426.1"/>
    </source>
</evidence>
<sequence>MADARAAARKARILASQEKRLKYVTGQADSLKKTEEEAHEDKTLDEMANELHPEKQAKEGLVMPTVRVDPAQRRRDAALRKEKQQDKVEERLNTTETSSVATPPPVQDIYAAMETSASTSTPASTTSTSSELVKLAKAKQDLFFYKLEQWSVALLLILGAVVLGSVANTEYLVRDPRFQAVDDLLAQGFTLDAIKQQMERDNVDTAFLLKRSLSSTTTTELVNTIPFLPTFLFDMFAPALVHPPLILAPIIVQLVVGGIFFLLRTIFQAPATADHESDDMGWIVKLVLAQVPRLRDGLRMVKKTGDGFCLFVAVLCVTVAVRCFL</sequence>
<dbReference type="AlphaFoldDB" id="A0A6G0WPT1"/>
<organism evidence="3 4">
    <name type="scientific">Aphanomyces euteiches</name>
    <dbReference type="NCBI Taxonomy" id="100861"/>
    <lineage>
        <taxon>Eukaryota</taxon>
        <taxon>Sar</taxon>
        <taxon>Stramenopiles</taxon>
        <taxon>Oomycota</taxon>
        <taxon>Saprolegniomycetes</taxon>
        <taxon>Saprolegniales</taxon>
        <taxon>Verrucalvaceae</taxon>
        <taxon>Aphanomyces</taxon>
    </lineage>
</organism>
<feature type="transmembrane region" description="Helical" evidence="2">
    <location>
        <begin position="147"/>
        <end position="167"/>
    </location>
</feature>
<keyword evidence="2" id="KW-0472">Membrane</keyword>
<reference evidence="3 4" key="1">
    <citation type="submission" date="2019-07" db="EMBL/GenBank/DDBJ databases">
        <title>Genomics analysis of Aphanomyces spp. identifies a new class of oomycete effector associated with host adaptation.</title>
        <authorList>
            <person name="Gaulin E."/>
        </authorList>
    </citation>
    <scope>NUCLEOTIDE SEQUENCE [LARGE SCALE GENOMIC DNA]</scope>
    <source>
        <strain evidence="3 4">ATCC 201684</strain>
    </source>
</reference>
<feature type="region of interest" description="Disordered" evidence="1">
    <location>
        <begin position="24"/>
        <end position="103"/>
    </location>
</feature>
<gene>
    <name evidence="3" type="ORF">Ae201684_012927</name>
</gene>
<keyword evidence="4" id="KW-1185">Reference proteome</keyword>